<evidence type="ECO:0000313" key="2">
    <source>
        <dbReference type="EMBL" id="STZ72847.1"/>
    </source>
</evidence>
<organism evidence="2 3">
    <name type="scientific">Mycolicibacterium fortuitum</name>
    <name type="common">Mycobacterium fortuitum</name>
    <dbReference type="NCBI Taxonomy" id="1766"/>
    <lineage>
        <taxon>Bacteria</taxon>
        <taxon>Bacillati</taxon>
        <taxon>Actinomycetota</taxon>
        <taxon>Actinomycetes</taxon>
        <taxon>Mycobacteriales</taxon>
        <taxon>Mycobacteriaceae</taxon>
        <taxon>Mycolicibacterium</taxon>
    </lineage>
</organism>
<evidence type="ECO:0000256" key="1">
    <source>
        <dbReference type="SAM" id="MobiDB-lite"/>
    </source>
</evidence>
<proteinExistence type="predicted"/>
<protein>
    <submittedName>
        <fullName evidence="2">Uncharacterized protein</fullName>
    </submittedName>
</protein>
<sequence>MHAAEGVLEHRVPGVVVRAHQGEARRHLHHVRRELLRYRLKARGVLEQLLGVTDLVGDRLLETDSRSQQEVVAEDLAAGCRFVESRLQGSEGIPARRETHGVGVNVVLHPGSDGGDPRGGGHHPRGDDNDAGCGEPVTVYFLLCTHSGVGLSNEMHGISFHICK</sequence>
<dbReference type="AlphaFoldDB" id="A0A378U5Z5"/>
<feature type="region of interest" description="Disordered" evidence="1">
    <location>
        <begin position="109"/>
        <end position="130"/>
    </location>
</feature>
<gene>
    <name evidence="2" type="ORF">NCTC1542_00385</name>
</gene>
<dbReference type="EMBL" id="UGQY01000001">
    <property type="protein sequence ID" value="STZ72847.1"/>
    <property type="molecule type" value="Genomic_DNA"/>
</dbReference>
<name>A0A378U5Z5_MYCFO</name>
<reference evidence="2 3" key="1">
    <citation type="submission" date="2018-06" db="EMBL/GenBank/DDBJ databases">
        <authorList>
            <consortium name="Pathogen Informatics"/>
            <person name="Doyle S."/>
        </authorList>
    </citation>
    <scope>NUCLEOTIDE SEQUENCE [LARGE SCALE GENOMIC DNA]</scope>
    <source>
        <strain evidence="2 3">NCTC1542</strain>
    </source>
</reference>
<dbReference type="Proteomes" id="UP000255389">
    <property type="component" value="Unassembled WGS sequence"/>
</dbReference>
<evidence type="ECO:0000313" key="3">
    <source>
        <dbReference type="Proteomes" id="UP000255389"/>
    </source>
</evidence>
<accession>A0A378U5Z5</accession>